<dbReference type="Proteomes" id="UP000198341">
    <property type="component" value="Chromosome 14"/>
</dbReference>
<feature type="compositionally biased region" description="Low complexity" evidence="2">
    <location>
        <begin position="20"/>
        <end position="39"/>
    </location>
</feature>
<dbReference type="GO" id="GO:0000796">
    <property type="term" value="C:condensin complex"/>
    <property type="evidence" value="ECO:0007669"/>
    <property type="project" value="TreeGrafter"/>
</dbReference>
<dbReference type="GO" id="GO:0003682">
    <property type="term" value="F:chromatin binding"/>
    <property type="evidence" value="ECO:0007669"/>
    <property type="project" value="TreeGrafter"/>
</dbReference>
<name>K8EN93_9CHLO</name>
<sequence>MKSFSSKERKELLKRWNERNATNTNTTTNAKTNAKTLLNSSNSDGSMSLKEGKGTPRCDDDAENEKQIGNSKTFESRSSRSAGKTSTSKDEYDRDFRSKNADVRNNGSISSSSSGVLRQRQEEAQQNVLMKRKKLSSDTENQRGTKDFAPDDEDWRMQSRNVWLSSCYINNKSSVVVAPTVDANETNEGVGADPNDFDDAFITRRGVDEGFVSKGQQKEESGREENIPNNNIAAEERKRTNTAATTSSKSKNPSSRKGEDKYLLYTQAMERLATKMKTENDEQINQSKRLEEAQTKEHLMLKKSLEKEQMLNRRLEKDCESLKEKKLTAARERDRFSERVSRAEAEKERVLREIAKTKSKSTHLLKEHKFTIEAQGAMLEQLRRELETSEKMALDAERKCDAMTRERSETEERLANAREKLKSMEEKSTDQKQNSRAIAIAHEQVFSLTRELQEKKEINAKMEETNAKLQKEVNARKREFAEIQKQLESDVETERSLRVHAEKKMEKMMKEMQSIEEEKRKRVEELRVLEETLRSIEEERDALKKTVSQCELEIFKHLRVIKEQDEIENEWIEKYSIVQEEIEVRDLKAIESYNQVNNNNSNNEVQRKAAEIDRKEQFFSSKASSNNNHSKMLAVERQKVTDAMKAKRYLERQLQDEKRKLQEKEKMLNALEEKYAATAKRVNSDDTKAEEALKILNEKVAKMTTEMHEKDERLKANEELLHRMHSEKKKRDGELERMRVSLTQKDEVVKKLEDDLKSSEVQKANNNNNSDNQQQHVFMMKEKDATIQSAQSKVAALEAKAKQSSANEENLRKELEQLQKSERTAKAEREHLERQLRMAEEKEKKLSAQVDAMSVDRQKSSSNAAELFEANRRCLDLRAKCDAKDEQLEEMRLKLKEAKESYENEHKKHLQTQEDCAIYLEDLQEAAADAEKTICEHQRTIETNKEEMERLQTNLANAEKKCELASSEAQSFKTSLENTQTVLNARVEEIERFRSQSTREKENMSSKLMFLEDESASLHSKLQEKQTKLNKALGDISKYQQESEQAKRQLDAFRASKEVTEERLREEQDKLKKSEQNCEQLSDMLKKNVERHANVLSANERMKNMEIEDLKDALRSLERKALKIAEVVHIDKAFFDGLDVEAQVIVEDFCATSKNVSSPTPSKMNVNNGGGKTPMTAPSANRGNFVSAPSSPADRFQTPQTSMQTSSRLGRTTIATTTTSKSAGKPALTFSSAGKHQHKSHVSQRIWGMVSEASKINVDLQGLAESAKKRLQEHQEQLSEKKKINNSAVKALRLDVVNGEDSGQKPKPKAGTPSKRRVLQPVPFNAQ</sequence>
<evidence type="ECO:0000313" key="3">
    <source>
        <dbReference type="EMBL" id="CCO19712.1"/>
    </source>
</evidence>
<feature type="coiled-coil region" evidence="1">
    <location>
        <begin position="994"/>
        <end position="1127"/>
    </location>
</feature>
<feature type="compositionally biased region" description="Low complexity" evidence="2">
    <location>
        <begin position="241"/>
        <end position="255"/>
    </location>
</feature>
<evidence type="ECO:0000256" key="2">
    <source>
        <dbReference type="SAM" id="MobiDB-lite"/>
    </source>
</evidence>
<feature type="compositionally biased region" description="Basic and acidic residues" evidence="2">
    <location>
        <begin position="50"/>
        <end position="59"/>
    </location>
</feature>
<feature type="region of interest" description="Disordered" evidence="2">
    <location>
        <begin position="1294"/>
        <end position="1327"/>
    </location>
</feature>
<feature type="region of interest" description="Disordered" evidence="2">
    <location>
        <begin position="1"/>
        <end position="152"/>
    </location>
</feature>
<feature type="region of interest" description="Disordered" evidence="2">
    <location>
        <begin position="213"/>
        <end position="262"/>
    </location>
</feature>
<feature type="region of interest" description="Disordered" evidence="2">
    <location>
        <begin position="1153"/>
        <end position="1239"/>
    </location>
</feature>
<feature type="coiled-coil region" evidence="1">
    <location>
        <begin position="1257"/>
        <end position="1284"/>
    </location>
</feature>
<dbReference type="PANTHER" id="PTHR43941">
    <property type="entry name" value="STRUCTURAL MAINTENANCE OF CHROMOSOMES PROTEIN 2"/>
    <property type="match status" value="1"/>
</dbReference>
<dbReference type="GO" id="GO:0000785">
    <property type="term" value="C:chromatin"/>
    <property type="evidence" value="ECO:0007669"/>
    <property type="project" value="TreeGrafter"/>
</dbReference>
<feature type="compositionally biased region" description="Basic and acidic residues" evidence="2">
    <location>
        <begin position="216"/>
        <end position="226"/>
    </location>
</feature>
<feature type="coiled-coil region" evidence="1">
    <location>
        <begin position="640"/>
        <end position="849"/>
    </location>
</feature>
<protein>
    <submittedName>
        <fullName evidence="3">Viral A-type inclusion protein</fullName>
    </submittedName>
</protein>
<feature type="compositionally biased region" description="Polar residues" evidence="2">
    <location>
        <begin position="1153"/>
        <end position="1167"/>
    </location>
</feature>
<dbReference type="GeneID" id="19011737"/>
<keyword evidence="1" id="KW-0175">Coiled coil</keyword>
<feature type="region of interest" description="Disordered" evidence="2">
    <location>
        <begin position="277"/>
        <end position="296"/>
    </location>
</feature>
<reference evidence="3 4" key="1">
    <citation type="submission" date="2011-10" db="EMBL/GenBank/DDBJ databases">
        <authorList>
            <person name="Genoscope - CEA"/>
        </authorList>
    </citation>
    <scope>NUCLEOTIDE SEQUENCE [LARGE SCALE GENOMIC DNA]</scope>
    <source>
        <strain evidence="3 4">RCC 1105</strain>
    </source>
</reference>
<dbReference type="EMBL" id="FO082265">
    <property type="protein sequence ID" value="CCO19712.1"/>
    <property type="molecule type" value="Genomic_DNA"/>
</dbReference>
<dbReference type="GO" id="GO:0007076">
    <property type="term" value="P:mitotic chromosome condensation"/>
    <property type="evidence" value="ECO:0007669"/>
    <property type="project" value="TreeGrafter"/>
</dbReference>
<evidence type="ECO:0000313" key="4">
    <source>
        <dbReference type="Proteomes" id="UP000198341"/>
    </source>
</evidence>
<feature type="compositionally biased region" description="Basic and acidic residues" evidence="2">
    <location>
        <begin position="135"/>
        <end position="149"/>
    </location>
</feature>
<feature type="coiled-coil region" evidence="1">
    <location>
        <begin position="874"/>
        <end position="912"/>
    </location>
</feature>
<gene>
    <name evidence="3" type="ordered locus">Bathy14g00920</name>
</gene>
<dbReference type="RefSeq" id="XP_007509255.1">
    <property type="nucleotide sequence ID" value="XM_007509193.1"/>
</dbReference>
<feature type="compositionally biased region" description="Basic and acidic residues" evidence="2">
    <location>
        <begin position="87"/>
        <end position="102"/>
    </location>
</feature>
<feature type="compositionally biased region" description="Polar residues" evidence="2">
    <location>
        <begin position="1176"/>
        <end position="1190"/>
    </location>
</feature>
<evidence type="ECO:0000256" key="1">
    <source>
        <dbReference type="SAM" id="Coils"/>
    </source>
</evidence>
<accession>K8EN93</accession>
<feature type="compositionally biased region" description="Basic and acidic residues" evidence="2">
    <location>
        <begin position="1"/>
        <end position="18"/>
    </location>
</feature>
<proteinExistence type="predicted"/>
<keyword evidence="4" id="KW-1185">Reference proteome</keyword>
<organism evidence="3 4">
    <name type="scientific">Bathycoccus prasinos</name>
    <dbReference type="NCBI Taxonomy" id="41875"/>
    <lineage>
        <taxon>Eukaryota</taxon>
        <taxon>Viridiplantae</taxon>
        <taxon>Chlorophyta</taxon>
        <taxon>Mamiellophyceae</taxon>
        <taxon>Mamiellales</taxon>
        <taxon>Bathycoccaceae</taxon>
        <taxon>Bathycoccus</taxon>
    </lineage>
</organism>
<feature type="compositionally biased region" description="Polar residues" evidence="2">
    <location>
        <begin position="1197"/>
        <end position="1210"/>
    </location>
</feature>
<feature type="coiled-coil region" evidence="1">
    <location>
        <begin position="941"/>
        <end position="968"/>
    </location>
</feature>
<dbReference type="KEGG" id="bpg:Bathy14g00920"/>
<dbReference type="GO" id="GO:0000793">
    <property type="term" value="C:condensed chromosome"/>
    <property type="evidence" value="ECO:0007669"/>
    <property type="project" value="TreeGrafter"/>
</dbReference>
<dbReference type="PANTHER" id="PTHR43941:SF1">
    <property type="entry name" value="STRUCTURAL MAINTENANCE OF CHROMOSOMES PROTEIN 2"/>
    <property type="match status" value="1"/>
</dbReference>